<dbReference type="OrthoDB" id="5215911at2759"/>
<dbReference type="GO" id="GO:0005886">
    <property type="term" value="C:plasma membrane"/>
    <property type="evidence" value="ECO:0007669"/>
    <property type="project" value="TreeGrafter"/>
</dbReference>
<feature type="transmembrane region" description="Helical" evidence="5">
    <location>
        <begin position="375"/>
        <end position="397"/>
    </location>
</feature>
<dbReference type="InterPro" id="IPR036259">
    <property type="entry name" value="MFS_trans_sf"/>
</dbReference>
<feature type="transmembrane region" description="Helical" evidence="5">
    <location>
        <begin position="170"/>
        <end position="190"/>
    </location>
</feature>
<sequence>MTSSGLLLSPFRQVALMLTLSLSAFSANYVAAAHLIALFEVAEAFHVSLKASADTIGFGLLGLGTAPFLWNPLSAVIGKRTTYLLAWFLFLLMTIWIALSTSYASFSAARFFAAFTGGVAQSLPAIFIAERIAERWRGSAVACWTLFMIGAATGSPVIGAAFLTRVGWRWLYYFTIILVGFNGFLLWIFLPRSTVAKARIRDTETKHFDAENVFEEKSMFEPSCQTTSVSADHTAPSRKERVMVAIAKNSRVFLRQAIRPLRMLLDPTVVLVSLYCAMLFGWAVGVTLIVPEVYELPPYNYSKLAVGGFSGAGVVGLVIGKFAGGYLADVYAIYKQRQSGQYIREQRLWACVPHFLLYGLGLLIFGIGLQNHWPWPAPIIAGFGVLAFSLVAALGILQTYMIECNLEATIECMAIFNFAKNTFAFACPFFLPGWAFSGFTKAYVVQAVLSVFLGLLLCTFLLFRGRTVTRRDS</sequence>
<feature type="transmembrane region" description="Helical" evidence="5">
    <location>
        <begin position="348"/>
        <end position="369"/>
    </location>
</feature>
<dbReference type="InterPro" id="IPR020846">
    <property type="entry name" value="MFS_dom"/>
</dbReference>
<dbReference type="InterPro" id="IPR011701">
    <property type="entry name" value="MFS"/>
</dbReference>
<evidence type="ECO:0000259" key="6">
    <source>
        <dbReference type="PROSITE" id="PS50850"/>
    </source>
</evidence>
<feature type="transmembrane region" description="Helical" evidence="5">
    <location>
        <begin position="443"/>
        <end position="463"/>
    </location>
</feature>
<feature type="transmembrane region" description="Helical" evidence="5">
    <location>
        <begin position="264"/>
        <end position="284"/>
    </location>
</feature>
<dbReference type="Proteomes" id="UP000245768">
    <property type="component" value="Unassembled WGS sequence"/>
</dbReference>
<dbReference type="InParanoid" id="A0A316YG89"/>
<dbReference type="PROSITE" id="PS50850">
    <property type="entry name" value="MFS"/>
    <property type="match status" value="1"/>
</dbReference>
<reference evidence="7 8" key="1">
    <citation type="journal article" date="2018" name="Mol. Biol. Evol.">
        <title>Broad Genomic Sampling Reveals a Smut Pathogenic Ancestry of the Fungal Clade Ustilaginomycotina.</title>
        <authorList>
            <person name="Kijpornyongpan T."/>
            <person name="Mondo S.J."/>
            <person name="Barry K."/>
            <person name="Sandor L."/>
            <person name="Lee J."/>
            <person name="Lipzen A."/>
            <person name="Pangilinan J."/>
            <person name="LaButti K."/>
            <person name="Hainaut M."/>
            <person name="Henrissat B."/>
            <person name="Grigoriev I.V."/>
            <person name="Spatafora J.W."/>
            <person name="Aime M.C."/>
        </authorList>
    </citation>
    <scope>NUCLEOTIDE SEQUENCE [LARGE SCALE GENOMIC DNA]</scope>
    <source>
        <strain evidence="7 8">MCA 4198</strain>
    </source>
</reference>
<evidence type="ECO:0000256" key="2">
    <source>
        <dbReference type="ARBA" id="ARBA00022692"/>
    </source>
</evidence>
<name>A0A316YG89_9BASI</name>
<feature type="transmembrane region" description="Helical" evidence="5">
    <location>
        <begin position="84"/>
        <end position="105"/>
    </location>
</feature>
<feature type="transmembrane region" description="Helical" evidence="5">
    <location>
        <begin position="304"/>
        <end position="327"/>
    </location>
</feature>
<proteinExistence type="predicted"/>
<evidence type="ECO:0000313" key="8">
    <source>
        <dbReference type="Proteomes" id="UP000245768"/>
    </source>
</evidence>
<keyword evidence="4 5" id="KW-0472">Membrane</keyword>
<evidence type="ECO:0000313" key="7">
    <source>
        <dbReference type="EMBL" id="PWN86765.1"/>
    </source>
</evidence>
<evidence type="ECO:0000256" key="4">
    <source>
        <dbReference type="ARBA" id="ARBA00023136"/>
    </source>
</evidence>
<dbReference type="Gene3D" id="1.20.1250.20">
    <property type="entry name" value="MFS general substrate transporter like domains"/>
    <property type="match status" value="1"/>
</dbReference>
<keyword evidence="8" id="KW-1185">Reference proteome</keyword>
<dbReference type="GO" id="GO:0022857">
    <property type="term" value="F:transmembrane transporter activity"/>
    <property type="evidence" value="ECO:0007669"/>
    <property type="project" value="InterPro"/>
</dbReference>
<accession>A0A316YG89</accession>
<keyword evidence="3 5" id="KW-1133">Transmembrane helix</keyword>
<feature type="transmembrane region" description="Helical" evidence="5">
    <location>
        <begin position="141"/>
        <end position="164"/>
    </location>
</feature>
<gene>
    <name evidence="7" type="ORF">FA10DRAFT_297768</name>
</gene>
<feature type="transmembrane region" description="Helical" evidence="5">
    <location>
        <begin position="111"/>
        <end position="129"/>
    </location>
</feature>
<feature type="transmembrane region" description="Helical" evidence="5">
    <location>
        <begin position="56"/>
        <end position="77"/>
    </location>
</feature>
<dbReference type="PANTHER" id="PTHR23502:SF185">
    <property type="entry name" value="MAJOR FACILITATOR SUPERFAMILY (MFS) PROFILE DOMAIN-CONTAINING PROTEIN"/>
    <property type="match status" value="1"/>
</dbReference>
<dbReference type="Pfam" id="PF07690">
    <property type="entry name" value="MFS_1"/>
    <property type="match status" value="1"/>
</dbReference>
<dbReference type="RefSeq" id="XP_025373963.1">
    <property type="nucleotide sequence ID" value="XM_025524543.1"/>
</dbReference>
<dbReference type="STRING" id="215250.A0A316YG89"/>
<feature type="transmembrane region" description="Helical" evidence="5">
    <location>
        <begin position="418"/>
        <end position="437"/>
    </location>
</feature>
<dbReference type="GeneID" id="37046459"/>
<protein>
    <submittedName>
        <fullName evidence="7">MFS general substrate transporter</fullName>
    </submittedName>
</protein>
<feature type="domain" description="Major facilitator superfamily (MFS) profile" evidence="6">
    <location>
        <begin position="16"/>
        <end position="473"/>
    </location>
</feature>
<keyword evidence="2 5" id="KW-0812">Transmembrane</keyword>
<dbReference type="SUPFAM" id="SSF103473">
    <property type="entry name" value="MFS general substrate transporter"/>
    <property type="match status" value="1"/>
</dbReference>
<dbReference type="EMBL" id="KZ819642">
    <property type="protein sequence ID" value="PWN86765.1"/>
    <property type="molecule type" value="Genomic_DNA"/>
</dbReference>
<dbReference type="PANTHER" id="PTHR23502">
    <property type="entry name" value="MAJOR FACILITATOR SUPERFAMILY"/>
    <property type="match status" value="1"/>
</dbReference>
<evidence type="ECO:0000256" key="5">
    <source>
        <dbReference type="SAM" id="Phobius"/>
    </source>
</evidence>
<comment type="subcellular location">
    <subcellularLocation>
        <location evidence="1">Membrane</location>
        <topology evidence="1">Multi-pass membrane protein</topology>
    </subcellularLocation>
</comment>
<evidence type="ECO:0000256" key="3">
    <source>
        <dbReference type="ARBA" id="ARBA00022989"/>
    </source>
</evidence>
<evidence type="ECO:0000256" key="1">
    <source>
        <dbReference type="ARBA" id="ARBA00004141"/>
    </source>
</evidence>
<dbReference type="AlphaFoldDB" id="A0A316YG89"/>
<organism evidence="7 8">
    <name type="scientific">Acaromyces ingoldii</name>
    <dbReference type="NCBI Taxonomy" id="215250"/>
    <lineage>
        <taxon>Eukaryota</taxon>
        <taxon>Fungi</taxon>
        <taxon>Dikarya</taxon>
        <taxon>Basidiomycota</taxon>
        <taxon>Ustilaginomycotina</taxon>
        <taxon>Exobasidiomycetes</taxon>
        <taxon>Exobasidiales</taxon>
        <taxon>Cryptobasidiaceae</taxon>
        <taxon>Acaromyces</taxon>
    </lineage>
</organism>